<name>A0A2V3UB97_9HYPH</name>
<proteinExistence type="inferred from homology"/>
<keyword evidence="8" id="KW-1185">Reference proteome</keyword>
<protein>
    <recommendedName>
        <fullName evidence="3">Endolytic peptidoglycan transglycosylase RlpA</fullName>
        <ecNumber evidence="3">4.2.2.-</ecNumber>
    </recommendedName>
</protein>
<comment type="function">
    <text evidence="3">Lytic transglycosylase with a strong preference for naked glycan strands that lack stem peptides.</text>
</comment>
<organism evidence="7 8">
    <name type="scientific">Chelatococcus asaccharovorans</name>
    <dbReference type="NCBI Taxonomy" id="28210"/>
    <lineage>
        <taxon>Bacteria</taxon>
        <taxon>Pseudomonadati</taxon>
        <taxon>Pseudomonadota</taxon>
        <taxon>Alphaproteobacteria</taxon>
        <taxon>Hyphomicrobiales</taxon>
        <taxon>Chelatococcaceae</taxon>
        <taxon>Chelatococcus</taxon>
    </lineage>
</organism>
<dbReference type="GO" id="GO:0008932">
    <property type="term" value="F:lytic endotransglycosylase activity"/>
    <property type="evidence" value="ECO:0007669"/>
    <property type="project" value="UniProtKB-UniRule"/>
</dbReference>
<dbReference type="CDD" id="cd22268">
    <property type="entry name" value="DPBB_RlpA-like"/>
    <property type="match status" value="1"/>
</dbReference>
<feature type="region of interest" description="Disordered" evidence="5">
    <location>
        <begin position="58"/>
        <end position="89"/>
    </location>
</feature>
<dbReference type="EMBL" id="QJJK01000003">
    <property type="protein sequence ID" value="PXW61727.1"/>
    <property type="molecule type" value="Genomic_DNA"/>
</dbReference>
<gene>
    <name evidence="3" type="primary">rlpA</name>
    <name evidence="7" type="ORF">C7450_103245</name>
</gene>
<dbReference type="Gene3D" id="2.40.40.10">
    <property type="entry name" value="RlpA-like domain"/>
    <property type="match status" value="1"/>
</dbReference>
<dbReference type="GO" id="GO:0000270">
    <property type="term" value="P:peptidoglycan metabolic process"/>
    <property type="evidence" value="ECO:0007669"/>
    <property type="project" value="UniProtKB-UniRule"/>
</dbReference>
<dbReference type="SUPFAM" id="SSF50685">
    <property type="entry name" value="Barwin-like endoglucanases"/>
    <property type="match status" value="1"/>
</dbReference>
<dbReference type="HAMAP" id="MF_02071">
    <property type="entry name" value="RlpA"/>
    <property type="match status" value="1"/>
</dbReference>
<dbReference type="EC" id="4.2.2.-" evidence="3"/>
<dbReference type="InterPro" id="IPR034718">
    <property type="entry name" value="RlpA"/>
</dbReference>
<keyword evidence="7" id="KW-0449">Lipoprotein</keyword>
<dbReference type="PANTHER" id="PTHR34183">
    <property type="entry name" value="ENDOLYTIC PEPTIDOGLYCAN TRANSGLYCOSYLASE RLPA"/>
    <property type="match status" value="1"/>
</dbReference>
<dbReference type="OrthoDB" id="9779128at2"/>
<feature type="domain" description="RlpA-like protein double-psi beta-barrel" evidence="6">
    <location>
        <begin position="112"/>
        <end position="200"/>
    </location>
</feature>
<evidence type="ECO:0000313" key="7">
    <source>
        <dbReference type="EMBL" id="PXW61727.1"/>
    </source>
</evidence>
<dbReference type="AlphaFoldDB" id="A0A2V3UB97"/>
<dbReference type="InterPro" id="IPR036908">
    <property type="entry name" value="RlpA-like_sf"/>
</dbReference>
<evidence type="ECO:0000259" key="6">
    <source>
        <dbReference type="Pfam" id="PF03330"/>
    </source>
</evidence>
<keyword evidence="1 3" id="KW-0456">Lyase</keyword>
<evidence type="ECO:0000256" key="3">
    <source>
        <dbReference type="HAMAP-Rule" id="MF_02071"/>
    </source>
</evidence>
<evidence type="ECO:0000313" key="8">
    <source>
        <dbReference type="Proteomes" id="UP000248021"/>
    </source>
</evidence>
<evidence type="ECO:0000256" key="5">
    <source>
        <dbReference type="SAM" id="MobiDB-lite"/>
    </source>
</evidence>
<dbReference type="GO" id="GO:0071555">
    <property type="term" value="P:cell wall organization"/>
    <property type="evidence" value="ECO:0007669"/>
    <property type="project" value="UniProtKB-KW"/>
</dbReference>
<dbReference type="Proteomes" id="UP000248021">
    <property type="component" value="Unassembled WGS sequence"/>
</dbReference>
<dbReference type="GO" id="GO:0009279">
    <property type="term" value="C:cell outer membrane"/>
    <property type="evidence" value="ECO:0007669"/>
    <property type="project" value="TreeGrafter"/>
</dbReference>
<comment type="similarity">
    <text evidence="3 4">Belongs to the RlpA family.</text>
</comment>
<dbReference type="Pfam" id="PF03330">
    <property type="entry name" value="DPBB_1"/>
    <property type="match status" value="1"/>
</dbReference>
<dbReference type="PANTHER" id="PTHR34183:SF1">
    <property type="entry name" value="ENDOLYTIC PEPTIDOGLYCAN TRANSGLYCOSYLASE RLPA"/>
    <property type="match status" value="1"/>
</dbReference>
<accession>A0A2V3UB97</accession>
<evidence type="ECO:0000256" key="1">
    <source>
        <dbReference type="ARBA" id="ARBA00023239"/>
    </source>
</evidence>
<dbReference type="RefSeq" id="WP_110374023.1">
    <property type="nucleotide sequence ID" value="NZ_JAHBRY010000001.1"/>
</dbReference>
<sequence length="374" mass="39706">MPVFEKTPRTSSCDDVADAYPDVSERFFRLKVLSRPLLKGAAASATALLLANCSAPQQQGSKIDPKYGVSPSPRVVASGPIPKGGGRDHVGKPYTIAGKVYHPREDARYSRVGLASWYGDAFHGRRTANGEVFDKLSIAAAHPTLPLPSYVRVTNLTNNKSMVVRVNDRGPFHGNRLIDVSSRAADALGFKRAGTARVQVDYIGRAGLAGSDDRKLIATLTDQGPARLPGGSTAPVMVARAEPARPQALAFNPRQEPPPAAPRIERVAYAAPVATPAPAAAAVQSFATAPVPSQGRVVTNIPLPPERPFDLGRATRATPAGPQRQAVNQSTRPTRAAALFFAEAEPLPNVFRATGGFTETTSQRFVSFKSSSVE</sequence>
<evidence type="ECO:0000256" key="4">
    <source>
        <dbReference type="RuleBase" id="RU003495"/>
    </source>
</evidence>
<reference evidence="7 8" key="1">
    <citation type="submission" date="2018-05" db="EMBL/GenBank/DDBJ databases">
        <title>Genomic Encyclopedia of Type Strains, Phase IV (KMG-IV): sequencing the most valuable type-strain genomes for metagenomic binning, comparative biology and taxonomic classification.</title>
        <authorList>
            <person name="Goeker M."/>
        </authorList>
    </citation>
    <scope>NUCLEOTIDE SEQUENCE [LARGE SCALE GENOMIC DNA]</scope>
    <source>
        <strain evidence="7 8">DSM 6462</strain>
    </source>
</reference>
<dbReference type="InterPro" id="IPR009009">
    <property type="entry name" value="RlpA-like_DPBB"/>
</dbReference>
<keyword evidence="2 3" id="KW-0961">Cell wall biogenesis/degradation</keyword>
<dbReference type="NCBIfam" id="TIGR00413">
    <property type="entry name" value="rlpA"/>
    <property type="match status" value="1"/>
</dbReference>
<evidence type="ECO:0000256" key="2">
    <source>
        <dbReference type="ARBA" id="ARBA00023316"/>
    </source>
</evidence>
<comment type="caution">
    <text evidence="7">The sequence shown here is derived from an EMBL/GenBank/DDBJ whole genome shotgun (WGS) entry which is preliminary data.</text>
</comment>
<dbReference type="InterPro" id="IPR012997">
    <property type="entry name" value="RplA"/>
</dbReference>